<dbReference type="RefSeq" id="WP_263713640.1">
    <property type="nucleotide sequence ID" value="NZ_JAOWKX010000010.1"/>
</dbReference>
<feature type="domain" description="HTH araC/xylS-type" evidence="4">
    <location>
        <begin position="177"/>
        <end position="259"/>
    </location>
</feature>
<evidence type="ECO:0000256" key="1">
    <source>
        <dbReference type="ARBA" id="ARBA00023015"/>
    </source>
</evidence>
<evidence type="ECO:0000313" key="5">
    <source>
        <dbReference type="EMBL" id="MCV2886352.1"/>
    </source>
</evidence>
<accession>A0ABT3ACP7</accession>
<dbReference type="SMART" id="SM00342">
    <property type="entry name" value="HTH_ARAC"/>
    <property type="match status" value="1"/>
</dbReference>
<dbReference type="Proteomes" id="UP001652504">
    <property type="component" value="Unassembled WGS sequence"/>
</dbReference>
<keyword evidence="6" id="KW-1185">Reference proteome</keyword>
<sequence>MQPMRFNQMASAEQLRFRRFLPSGTARHFVQCYWCISPERPQNITEKLYPDGGTSVSFIINDGKLRIVLAHYSKTQIVRFDNLAQVFSIRFLPHFAFPLLGLHAEEVNNGEVDITEHLTSTPSPTLIKLMHALTTASESHWITLANQWIDACSLHCTFPKYVISDAVLRRVSIQDDVASLTEKLGMSKRTLERTFRKQLNITPASYLTFLRMMKARWLLSYHALPTAEVALECGFYDQAHFTHVFSRFVSETPRRYHKRKVSHIYNILK</sequence>
<dbReference type="Gene3D" id="1.10.10.60">
    <property type="entry name" value="Homeodomain-like"/>
    <property type="match status" value="1"/>
</dbReference>
<keyword evidence="2" id="KW-0238">DNA-binding</keyword>
<comment type="caution">
    <text evidence="5">The sequence shown here is derived from an EMBL/GenBank/DDBJ whole genome shotgun (WGS) entry which is preliminary data.</text>
</comment>
<evidence type="ECO:0000256" key="2">
    <source>
        <dbReference type="ARBA" id="ARBA00023125"/>
    </source>
</evidence>
<dbReference type="Pfam" id="PF20240">
    <property type="entry name" value="DUF6597"/>
    <property type="match status" value="1"/>
</dbReference>
<protein>
    <submittedName>
        <fullName evidence="5">Helix-turn-helix domain-containing protein</fullName>
    </submittedName>
</protein>
<organism evidence="5 6">
    <name type="scientific">Fluctibacter corallii</name>
    <dbReference type="NCBI Taxonomy" id="2984329"/>
    <lineage>
        <taxon>Bacteria</taxon>
        <taxon>Pseudomonadati</taxon>
        <taxon>Pseudomonadota</taxon>
        <taxon>Gammaproteobacteria</taxon>
        <taxon>Alteromonadales</taxon>
        <taxon>Alteromonadaceae</taxon>
        <taxon>Fluctibacter</taxon>
    </lineage>
</organism>
<keyword evidence="1" id="KW-0805">Transcription regulation</keyword>
<dbReference type="PANTHER" id="PTHR46796">
    <property type="entry name" value="HTH-TYPE TRANSCRIPTIONAL ACTIVATOR RHAS-RELATED"/>
    <property type="match status" value="1"/>
</dbReference>
<dbReference type="InterPro" id="IPR046532">
    <property type="entry name" value="DUF6597"/>
</dbReference>
<dbReference type="InterPro" id="IPR018060">
    <property type="entry name" value="HTH_AraC"/>
</dbReference>
<evidence type="ECO:0000313" key="6">
    <source>
        <dbReference type="Proteomes" id="UP001652504"/>
    </source>
</evidence>
<evidence type="ECO:0000259" key="4">
    <source>
        <dbReference type="PROSITE" id="PS01124"/>
    </source>
</evidence>
<dbReference type="SUPFAM" id="SSF46689">
    <property type="entry name" value="Homeodomain-like"/>
    <property type="match status" value="1"/>
</dbReference>
<evidence type="ECO:0000256" key="3">
    <source>
        <dbReference type="ARBA" id="ARBA00023163"/>
    </source>
</evidence>
<reference evidence="5 6" key="1">
    <citation type="submission" date="2022-10" db="EMBL/GenBank/DDBJ databases">
        <title>Aestuariibacter sp. AA17 isolated from Montipora capitata coral fragment.</title>
        <authorList>
            <person name="Emsley S.A."/>
            <person name="Pfannmuller K.M."/>
            <person name="Loughran R.M."/>
            <person name="Shlafstein M."/>
            <person name="Papke E."/>
            <person name="Saw J.H."/>
            <person name="Ushijima B."/>
            <person name="Videau P."/>
        </authorList>
    </citation>
    <scope>NUCLEOTIDE SEQUENCE [LARGE SCALE GENOMIC DNA]</scope>
    <source>
        <strain evidence="5 6">AA17</strain>
    </source>
</reference>
<proteinExistence type="predicted"/>
<dbReference type="PROSITE" id="PS01124">
    <property type="entry name" value="HTH_ARAC_FAMILY_2"/>
    <property type="match status" value="1"/>
</dbReference>
<dbReference type="InterPro" id="IPR050204">
    <property type="entry name" value="AraC_XylS_family_regulators"/>
</dbReference>
<name>A0ABT3ACP7_9ALTE</name>
<dbReference type="Pfam" id="PF12833">
    <property type="entry name" value="HTH_18"/>
    <property type="match status" value="1"/>
</dbReference>
<gene>
    <name evidence="5" type="ORF">OE749_16780</name>
</gene>
<dbReference type="EMBL" id="JAOWKX010000010">
    <property type="protein sequence ID" value="MCV2886352.1"/>
    <property type="molecule type" value="Genomic_DNA"/>
</dbReference>
<dbReference type="InterPro" id="IPR009057">
    <property type="entry name" value="Homeodomain-like_sf"/>
</dbReference>
<keyword evidence="3" id="KW-0804">Transcription</keyword>